<gene>
    <name evidence="2" type="ORF">LVIROSA_LOCUS779</name>
</gene>
<feature type="compositionally biased region" description="Basic and acidic residues" evidence="1">
    <location>
        <begin position="15"/>
        <end position="28"/>
    </location>
</feature>
<protein>
    <submittedName>
        <fullName evidence="2">Uncharacterized protein</fullName>
    </submittedName>
</protein>
<name>A0AAU9LGU9_9ASTR</name>
<sequence length="105" mass="11964">MAASLPPFFSFSTELNKREGRETGDGRSFKKRAGHGGDFDHNWGWLLPLVVVTRWVLVVVVGDEGDDWQLCCFVSFPFRRARREGMRKGSEKYERMCSGGAMVFL</sequence>
<reference evidence="2 3" key="1">
    <citation type="submission" date="2022-01" db="EMBL/GenBank/DDBJ databases">
        <authorList>
            <person name="Xiong W."/>
            <person name="Schranz E."/>
        </authorList>
    </citation>
    <scope>NUCLEOTIDE SEQUENCE [LARGE SCALE GENOMIC DNA]</scope>
</reference>
<comment type="caution">
    <text evidence="2">The sequence shown here is derived from an EMBL/GenBank/DDBJ whole genome shotgun (WGS) entry which is preliminary data.</text>
</comment>
<proteinExistence type="predicted"/>
<dbReference type="AlphaFoldDB" id="A0AAU9LGU9"/>
<evidence type="ECO:0000313" key="2">
    <source>
        <dbReference type="EMBL" id="CAH1412787.1"/>
    </source>
</evidence>
<evidence type="ECO:0000313" key="3">
    <source>
        <dbReference type="Proteomes" id="UP001157418"/>
    </source>
</evidence>
<evidence type="ECO:0000256" key="1">
    <source>
        <dbReference type="SAM" id="MobiDB-lite"/>
    </source>
</evidence>
<feature type="region of interest" description="Disordered" evidence="1">
    <location>
        <begin position="15"/>
        <end position="36"/>
    </location>
</feature>
<accession>A0AAU9LGU9</accession>
<keyword evidence="3" id="KW-1185">Reference proteome</keyword>
<dbReference type="Proteomes" id="UP001157418">
    <property type="component" value="Unassembled WGS sequence"/>
</dbReference>
<dbReference type="EMBL" id="CAKMRJ010000001">
    <property type="protein sequence ID" value="CAH1412787.1"/>
    <property type="molecule type" value="Genomic_DNA"/>
</dbReference>
<organism evidence="2 3">
    <name type="scientific">Lactuca virosa</name>
    <dbReference type="NCBI Taxonomy" id="75947"/>
    <lineage>
        <taxon>Eukaryota</taxon>
        <taxon>Viridiplantae</taxon>
        <taxon>Streptophyta</taxon>
        <taxon>Embryophyta</taxon>
        <taxon>Tracheophyta</taxon>
        <taxon>Spermatophyta</taxon>
        <taxon>Magnoliopsida</taxon>
        <taxon>eudicotyledons</taxon>
        <taxon>Gunneridae</taxon>
        <taxon>Pentapetalae</taxon>
        <taxon>asterids</taxon>
        <taxon>campanulids</taxon>
        <taxon>Asterales</taxon>
        <taxon>Asteraceae</taxon>
        <taxon>Cichorioideae</taxon>
        <taxon>Cichorieae</taxon>
        <taxon>Lactucinae</taxon>
        <taxon>Lactuca</taxon>
    </lineage>
</organism>